<feature type="non-terminal residue" evidence="1">
    <location>
        <position position="1"/>
    </location>
</feature>
<evidence type="ECO:0000313" key="2">
    <source>
        <dbReference type="Proteomes" id="UP001549921"/>
    </source>
</evidence>
<gene>
    <name evidence="1" type="ORF">ABMA28_014834</name>
</gene>
<dbReference type="InterPro" id="IPR043159">
    <property type="entry name" value="Lectin_gal-bd_sf"/>
</dbReference>
<reference evidence="1 2" key="1">
    <citation type="submission" date="2024-06" db="EMBL/GenBank/DDBJ databases">
        <title>A chromosome-level genome assembly of beet webworm, Loxostege sticticalis.</title>
        <authorList>
            <person name="Zhang Y."/>
        </authorList>
    </citation>
    <scope>NUCLEOTIDE SEQUENCE [LARGE SCALE GENOMIC DNA]</scope>
    <source>
        <strain evidence="1">AQ028</strain>
        <tissue evidence="1">Male pupae</tissue>
    </source>
</reference>
<dbReference type="EMBL" id="JBEDNZ010000006">
    <property type="protein sequence ID" value="KAL0841069.1"/>
    <property type="molecule type" value="Genomic_DNA"/>
</dbReference>
<sequence length="72" mass="7557">LLLGTLRTHQKAACDEEMVTLICPRGTTISIQVAQYGASASQSSCASELAEYQPVAVEVVGDTSCAWPSALQ</sequence>
<accession>A0ABD0TCN8</accession>
<comment type="caution">
    <text evidence="1">The sequence shown here is derived from an EMBL/GenBank/DDBJ whole genome shotgun (WGS) entry which is preliminary data.</text>
</comment>
<dbReference type="AlphaFoldDB" id="A0ABD0TCN8"/>
<evidence type="ECO:0000313" key="1">
    <source>
        <dbReference type="EMBL" id="KAL0841069.1"/>
    </source>
</evidence>
<protein>
    <submittedName>
        <fullName evidence="1">Uncharacterized protein</fullName>
    </submittedName>
</protein>
<feature type="non-terminal residue" evidence="1">
    <location>
        <position position="72"/>
    </location>
</feature>
<dbReference type="Gene3D" id="2.60.120.740">
    <property type="match status" value="1"/>
</dbReference>
<dbReference type="Proteomes" id="UP001549921">
    <property type="component" value="Unassembled WGS sequence"/>
</dbReference>
<name>A0ABD0TCN8_LOXSC</name>
<organism evidence="1 2">
    <name type="scientific">Loxostege sticticalis</name>
    <name type="common">Beet webworm moth</name>
    <dbReference type="NCBI Taxonomy" id="481309"/>
    <lineage>
        <taxon>Eukaryota</taxon>
        <taxon>Metazoa</taxon>
        <taxon>Ecdysozoa</taxon>
        <taxon>Arthropoda</taxon>
        <taxon>Hexapoda</taxon>
        <taxon>Insecta</taxon>
        <taxon>Pterygota</taxon>
        <taxon>Neoptera</taxon>
        <taxon>Endopterygota</taxon>
        <taxon>Lepidoptera</taxon>
        <taxon>Glossata</taxon>
        <taxon>Ditrysia</taxon>
        <taxon>Pyraloidea</taxon>
        <taxon>Crambidae</taxon>
        <taxon>Pyraustinae</taxon>
        <taxon>Loxostege</taxon>
    </lineage>
</organism>
<proteinExistence type="predicted"/>